<dbReference type="EMBL" id="WNDQ01000006">
    <property type="protein sequence ID" value="KAF1023188.1"/>
    <property type="molecule type" value="Genomic_DNA"/>
</dbReference>
<protein>
    <recommendedName>
        <fullName evidence="4">L,D-transpeptidase catalytic domain</fullName>
    </recommendedName>
</protein>
<dbReference type="Pfam" id="PF13645">
    <property type="entry name" value="YkuD_2"/>
    <property type="match status" value="1"/>
</dbReference>
<dbReference type="InterPro" id="IPR032676">
    <property type="entry name" value="YkuD_2"/>
</dbReference>
<dbReference type="PROSITE" id="PS51318">
    <property type="entry name" value="TAT"/>
    <property type="match status" value="1"/>
</dbReference>
<dbReference type="AlphaFoldDB" id="A0A7V8FRL3"/>
<evidence type="ECO:0000256" key="1">
    <source>
        <dbReference type="SAM" id="SignalP"/>
    </source>
</evidence>
<proteinExistence type="predicted"/>
<dbReference type="PANTHER" id="PTHR38477">
    <property type="entry name" value="HYPOTHETICAL EXPORTED PROTEIN"/>
    <property type="match status" value="1"/>
</dbReference>
<feature type="signal peptide" evidence="1">
    <location>
        <begin position="1"/>
        <end position="34"/>
    </location>
</feature>
<keyword evidence="1" id="KW-0732">Signal</keyword>
<evidence type="ECO:0008006" key="4">
    <source>
        <dbReference type="Google" id="ProtNLM"/>
    </source>
</evidence>
<dbReference type="InterPro" id="IPR006311">
    <property type="entry name" value="TAT_signal"/>
</dbReference>
<comment type="caution">
    <text evidence="2">The sequence shown here is derived from an EMBL/GenBank/DDBJ whole genome shotgun (WGS) entry which is preliminary data.</text>
</comment>
<sequence>MTDLISRRKTLRALAHLAAGSGTASLLAARAAHAAPSSALATRPLPALTPAAPGTLVMHTPASGAAQQLATSLSATAPRLDPQALLLATQALDAARRASNLLDAMPTVMGVIDYSLPSTEKRLWVFDLQRRKLLHEEWVAHGRNSGENMTLHFSNVMDSRMSSLGAFAASRTYTGGNGYSLRLRGLEPGFNDRAFDRAIVMHGAPYVNETIIRTQGRLGRSWGCPAVRQAVARPLIDLMADGGFLFGYYPDADWLAQSQLIGGLAQLRA</sequence>
<organism evidence="2 3">
    <name type="scientific">Paracidovorax wautersii</name>
    <dbReference type="NCBI Taxonomy" id="1177982"/>
    <lineage>
        <taxon>Bacteria</taxon>
        <taxon>Pseudomonadati</taxon>
        <taxon>Pseudomonadota</taxon>
        <taxon>Betaproteobacteria</taxon>
        <taxon>Burkholderiales</taxon>
        <taxon>Comamonadaceae</taxon>
        <taxon>Paracidovorax</taxon>
    </lineage>
</organism>
<dbReference type="Proteomes" id="UP000461670">
    <property type="component" value="Unassembled WGS sequence"/>
</dbReference>
<gene>
    <name evidence="2" type="ORF">GAK30_00641</name>
</gene>
<name>A0A7V8FRL3_9BURK</name>
<feature type="chain" id="PRO_5030861114" description="L,D-transpeptidase catalytic domain" evidence="1">
    <location>
        <begin position="35"/>
        <end position="269"/>
    </location>
</feature>
<dbReference type="PANTHER" id="PTHR38477:SF1">
    <property type="entry name" value="MUREIN L,D-TRANSPEPTIDASE CATALYTIC DOMAIN FAMILY PROTEIN"/>
    <property type="match status" value="1"/>
</dbReference>
<evidence type="ECO:0000313" key="3">
    <source>
        <dbReference type="Proteomes" id="UP000461670"/>
    </source>
</evidence>
<evidence type="ECO:0000313" key="2">
    <source>
        <dbReference type="EMBL" id="KAF1023188.1"/>
    </source>
</evidence>
<accession>A0A7V8FRL3</accession>
<reference evidence="3" key="1">
    <citation type="journal article" date="2020" name="MBio">
        <title>Horizontal gene transfer to a defensive symbiont with a reduced genome amongst a multipartite beetle microbiome.</title>
        <authorList>
            <person name="Waterworth S.C."/>
            <person name="Florez L.V."/>
            <person name="Rees E.R."/>
            <person name="Hertweck C."/>
            <person name="Kaltenpoth M."/>
            <person name="Kwan J.C."/>
        </authorList>
    </citation>
    <scope>NUCLEOTIDE SEQUENCE [LARGE SCALE GENOMIC DNA]</scope>
</reference>